<accession>A0A914EPW0</accession>
<sequence>MVITWTTMHHLQDPTTIPRVNYGVNPFYLKTVQNASINPFVYKDKTQYIFTAVLPNLLYGTTYYYQVGSTEGWSSTYNFTTFPQDPNSPYTVAIIGDLGYDNGTSLSYLKQAAKNGDFDIAIHIGDLAYNLRSNKGQVGDDWLNAIQDIAAYKPYMVIAGNHEEDKGLNFTHYRNRFVMPANNPYNDSQFYRQQANANRAAQPWIIAYQHRPYYCSNNETKECQFYVDTLLKDGYEQMPGMEKPYLDNGVDIVYWGHFHVYERFYPIANNVNYRNGSNSDDPYHNSRAPIYITTGAAGNDGGLDQFDNTPNPASAIRIAKHGYTLLHVYNQTHLHMEQISVDDNGKVVDDVWITKDMGYQFNNHEL</sequence>
<keyword evidence="1" id="KW-0732">Signal</keyword>
<dbReference type="Gene3D" id="3.60.21.10">
    <property type="match status" value="2"/>
</dbReference>
<feature type="domain" description="Purple acid phosphatase C-terminal" evidence="5">
    <location>
        <begin position="288"/>
        <end position="349"/>
    </location>
</feature>
<dbReference type="GO" id="GO:0046872">
    <property type="term" value="F:metal ion binding"/>
    <property type="evidence" value="ECO:0007669"/>
    <property type="project" value="InterPro"/>
</dbReference>
<dbReference type="Gene3D" id="2.60.40.380">
    <property type="entry name" value="Purple acid phosphatase-like, N-terminal"/>
    <property type="match status" value="1"/>
</dbReference>
<protein>
    <recommendedName>
        <fullName evidence="3">Purple acid phosphatase</fullName>
        <ecNumber evidence="3">3.1.3.2</ecNumber>
    </recommendedName>
</protein>
<dbReference type="Pfam" id="PF16656">
    <property type="entry name" value="Pur_ac_phosph_N"/>
    <property type="match status" value="1"/>
</dbReference>
<evidence type="ECO:0000259" key="4">
    <source>
        <dbReference type="Pfam" id="PF00149"/>
    </source>
</evidence>
<evidence type="ECO:0000313" key="8">
    <source>
        <dbReference type="WBParaSite" id="ACRNAN_scaffold9613.g32311.t1"/>
    </source>
</evidence>
<dbReference type="PANTHER" id="PTHR45867">
    <property type="entry name" value="PURPLE ACID PHOSPHATASE"/>
    <property type="match status" value="1"/>
</dbReference>
<keyword evidence="7" id="KW-1185">Reference proteome</keyword>
<feature type="domain" description="Calcineurin-like phosphoesterase" evidence="4">
    <location>
        <begin position="91"/>
        <end position="261"/>
    </location>
</feature>
<dbReference type="SUPFAM" id="SSF56300">
    <property type="entry name" value="Metallo-dependent phosphatases"/>
    <property type="match status" value="1"/>
</dbReference>
<dbReference type="Pfam" id="PF14008">
    <property type="entry name" value="Metallophos_C"/>
    <property type="match status" value="1"/>
</dbReference>
<dbReference type="PANTHER" id="PTHR45867:SF3">
    <property type="entry name" value="ACID PHOSPHATASE TYPE 7"/>
    <property type="match status" value="1"/>
</dbReference>
<dbReference type="InterPro" id="IPR015914">
    <property type="entry name" value="PAPs_N"/>
</dbReference>
<dbReference type="EC" id="3.1.3.2" evidence="3"/>
<proteinExistence type="inferred from homology"/>
<reference evidence="8" key="1">
    <citation type="submission" date="2022-11" db="UniProtKB">
        <authorList>
            <consortium name="WormBaseParasite"/>
        </authorList>
    </citation>
    <scope>IDENTIFICATION</scope>
</reference>
<name>A0A914EPW0_9BILA</name>
<dbReference type="InterPro" id="IPR041792">
    <property type="entry name" value="MPP_PAP"/>
</dbReference>
<dbReference type="WBParaSite" id="ACRNAN_scaffold9613.g32311.t1">
    <property type="protein sequence ID" value="ACRNAN_scaffold9613.g32311.t1"/>
    <property type="gene ID" value="ACRNAN_scaffold9613.g32311"/>
</dbReference>
<comment type="similarity">
    <text evidence="3">Belongs to the metallophosphoesterase superfamily. Purple acid phosphatase family.</text>
</comment>
<keyword evidence="2" id="KW-0325">Glycoprotein</keyword>
<dbReference type="AlphaFoldDB" id="A0A914EPW0"/>
<dbReference type="InterPro" id="IPR025733">
    <property type="entry name" value="PAPs_C"/>
</dbReference>
<keyword evidence="3" id="KW-0378">Hydrolase</keyword>
<evidence type="ECO:0000256" key="1">
    <source>
        <dbReference type="ARBA" id="ARBA00022729"/>
    </source>
</evidence>
<dbReference type="InterPro" id="IPR008963">
    <property type="entry name" value="Purple_acid_Pase-like_N"/>
</dbReference>
<dbReference type="InterPro" id="IPR029052">
    <property type="entry name" value="Metallo-depent_PP-like"/>
</dbReference>
<comment type="catalytic activity">
    <reaction evidence="3">
        <text>a phosphate monoester + H2O = an alcohol + phosphate</text>
        <dbReference type="Rhea" id="RHEA:15017"/>
        <dbReference type="ChEBI" id="CHEBI:15377"/>
        <dbReference type="ChEBI" id="CHEBI:30879"/>
        <dbReference type="ChEBI" id="CHEBI:43474"/>
        <dbReference type="ChEBI" id="CHEBI:67140"/>
        <dbReference type="EC" id="3.1.3.2"/>
    </reaction>
</comment>
<dbReference type="Pfam" id="PF00149">
    <property type="entry name" value="Metallophos"/>
    <property type="match status" value="1"/>
</dbReference>
<feature type="domain" description="Purple acid phosphatase N-terminal" evidence="6">
    <location>
        <begin position="1"/>
        <end position="81"/>
    </location>
</feature>
<evidence type="ECO:0000259" key="5">
    <source>
        <dbReference type="Pfam" id="PF14008"/>
    </source>
</evidence>
<evidence type="ECO:0000256" key="2">
    <source>
        <dbReference type="ARBA" id="ARBA00023180"/>
    </source>
</evidence>
<dbReference type="GO" id="GO:0003993">
    <property type="term" value="F:acid phosphatase activity"/>
    <property type="evidence" value="ECO:0007669"/>
    <property type="project" value="UniProtKB-EC"/>
</dbReference>
<dbReference type="SUPFAM" id="SSF49363">
    <property type="entry name" value="Purple acid phosphatase, N-terminal domain"/>
    <property type="match status" value="1"/>
</dbReference>
<evidence type="ECO:0000313" key="7">
    <source>
        <dbReference type="Proteomes" id="UP000887540"/>
    </source>
</evidence>
<evidence type="ECO:0000259" key="6">
    <source>
        <dbReference type="Pfam" id="PF16656"/>
    </source>
</evidence>
<organism evidence="7 8">
    <name type="scientific">Acrobeloides nanus</name>
    <dbReference type="NCBI Taxonomy" id="290746"/>
    <lineage>
        <taxon>Eukaryota</taxon>
        <taxon>Metazoa</taxon>
        <taxon>Ecdysozoa</taxon>
        <taxon>Nematoda</taxon>
        <taxon>Chromadorea</taxon>
        <taxon>Rhabditida</taxon>
        <taxon>Tylenchina</taxon>
        <taxon>Cephalobomorpha</taxon>
        <taxon>Cephaloboidea</taxon>
        <taxon>Cephalobidae</taxon>
        <taxon>Acrobeloides</taxon>
    </lineage>
</organism>
<dbReference type="CDD" id="cd00839">
    <property type="entry name" value="MPP_PAPs"/>
    <property type="match status" value="1"/>
</dbReference>
<dbReference type="Proteomes" id="UP000887540">
    <property type="component" value="Unplaced"/>
</dbReference>
<dbReference type="InterPro" id="IPR004843">
    <property type="entry name" value="Calcineurin-like_PHP"/>
</dbReference>
<evidence type="ECO:0000256" key="3">
    <source>
        <dbReference type="RuleBase" id="RU361203"/>
    </source>
</evidence>